<proteinExistence type="predicted"/>
<dbReference type="InParanoid" id="A0A2T2ZVH5"/>
<accession>A0A2T2ZVH5</accession>
<keyword evidence="3" id="KW-1185">Reference proteome</keyword>
<keyword evidence="1" id="KW-1133">Transmembrane helix</keyword>
<keyword evidence="1" id="KW-0812">Transmembrane</keyword>
<evidence type="ECO:0000313" key="2">
    <source>
        <dbReference type="EMBL" id="PSR77798.1"/>
    </source>
</evidence>
<dbReference type="Proteomes" id="UP000241462">
    <property type="component" value="Unassembled WGS sequence"/>
</dbReference>
<sequence>MRTTCCHLVHIAVTEVLWIAPEGLALSTCIFVGAFLFRTHKVMLAMFRRVELPVQSSDHPKSRDGSEAAVCDEWNCCHCFLLIDCSNLEIEMTGQWTIGDETLC</sequence>
<protein>
    <submittedName>
        <fullName evidence="2">Uncharacterized protein</fullName>
    </submittedName>
</protein>
<name>A0A2T2ZVH5_9PEZI</name>
<evidence type="ECO:0000313" key="3">
    <source>
        <dbReference type="Proteomes" id="UP000241462"/>
    </source>
</evidence>
<organism evidence="2 3">
    <name type="scientific">Coniella lustricola</name>
    <dbReference type="NCBI Taxonomy" id="2025994"/>
    <lineage>
        <taxon>Eukaryota</taxon>
        <taxon>Fungi</taxon>
        <taxon>Dikarya</taxon>
        <taxon>Ascomycota</taxon>
        <taxon>Pezizomycotina</taxon>
        <taxon>Sordariomycetes</taxon>
        <taxon>Sordariomycetidae</taxon>
        <taxon>Diaporthales</taxon>
        <taxon>Schizoparmaceae</taxon>
        <taxon>Coniella</taxon>
    </lineage>
</organism>
<keyword evidence="1" id="KW-0472">Membrane</keyword>
<reference evidence="2 3" key="1">
    <citation type="journal article" date="2018" name="Mycol. Prog.">
        <title>Coniella lustricola, a new species from submerged detritus.</title>
        <authorList>
            <person name="Raudabaugh D.B."/>
            <person name="Iturriaga T."/>
            <person name="Carver A."/>
            <person name="Mondo S."/>
            <person name="Pangilinan J."/>
            <person name="Lipzen A."/>
            <person name="He G."/>
            <person name="Amirebrahimi M."/>
            <person name="Grigoriev I.V."/>
            <person name="Miller A.N."/>
        </authorList>
    </citation>
    <scope>NUCLEOTIDE SEQUENCE [LARGE SCALE GENOMIC DNA]</scope>
    <source>
        <strain evidence="2 3">B22-T-1</strain>
    </source>
</reference>
<dbReference type="EMBL" id="KZ678637">
    <property type="protein sequence ID" value="PSR77798.1"/>
    <property type="molecule type" value="Genomic_DNA"/>
</dbReference>
<gene>
    <name evidence="2" type="ORF">BD289DRAFT_444887</name>
</gene>
<dbReference type="AlphaFoldDB" id="A0A2T2ZVH5"/>
<feature type="transmembrane region" description="Helical" evidence="1">
    <location>
        <begin position="16"/>
        <end position="37"/>
    </location>
</feature>
<evidence type="ECO:0000256" key="1">
    <source>
        <dbReference type="SAM" id="Phobius"/>
    </source>
</evidence>